<keyword evidence="1" id="KW-0175">Coiled coil</keyword>
<gene>
    <name evidence="3" type="primary">WD_0838</name>
    <name evidence="3" type="ORF">TNCT_330581</name>
</gene>
<evidence type="ECO:0000256" key="1">
    <source>
        <dbReference type="SAM" id="Coils"/>
    </source>
</evidence>
<feature type="compositionally biased region" description="Low complexity" evidence="2">
    <location>
        <begin position="890"/>
        <end position="900"/>
    </location>
</feature>
<evidence type="ECO:0000313" key="4">
    <source>
        <dbReference type="Proteomes" id="UP000887116"/>
    </source>
</evidence>
<keyword evidence="4" id="KW-1185">Reference proteome</keyword>
<feature type="compositionally biased region" description="Basic and acidic residues" evidence="2">
    <location>
        <begin position="502"/>
        <end position="512"/>
    </location>
</feature>
<sequence length="1455" mass="164731">MVASFPDNNKNSNLIEVAKTMENFLNNNENGSSIFQGKIREQDFSTEQKLNELKASMEELIKQDLLRRLECEHQASSCIDEVSFQAELHIKDDDQDYSNGERERVLGDFWNFFESLFNLFEVDVDDPKIYQMLKEKKEKNLIAAIMKFLRDKLKELIKNIFTSNLDLSWDKRLDKEIKELQEKLGSGELSEEEFARVFERLQTLMDLKLKLQMAVTGWIITMFAEMFGVELAAIVEASTEEIAKAEDKKAEKTSLKEEATKEVRENVEIKVDEREKPKVPVSLFEVSPGFVRPVPLSKPELDLLPKPIMPKEVIKEEIREVKETKVKVEEEKKAKPEPKKEVCPPKVPEQKPVASGIKFDSKGVKVNINFEKRDVNSSTTLPTNEQGNNNKEKKNGSASCAESRLNGSVNKEIKSTNEQDDLDAKLAKRVANFKMGIWKGAENEGSVNNAQPPKELTNDVKVEKCVEGVNMHSNNDKKDSDKGFTPSSRYEKYSGSNPVMLEARERQRRESSKPSSQLGSSSTTSAGSSKGKKDKKIVGLFASGTNTKEYLRRIGEEIIKRQYLGGTEVASRYYNLNCFPFVSGANVDKEYLGNGIVKVKLAYSTNNEVIRNLKVHFANEFERAVGAKVAACLQELVGITKEEAHEWIRETVKIGAIGSSYLYCIAFSDEYLKRKYDSETFEVFKGMYIQEFNSRLRECGLKSSDFYEYKNDMLYIKNIGDKVVRSVAEYVKGRVALDFRTSGSVEFKVENCKNVLSELILEATGKFVDGYDYDDFTDEKKIRNGSSFALIPFIEENGQLKSLSPRDASKINGVFNKEIPNVDDNFISDIRGKTANPQFANCKEPVYAFSNKQIAQLLPKIMRSPITYNEISGSFEFAVDLENFKRRGSSRSSSTVTSPTHAGSSGLRTTPKSRKRNRDSGIGESPPRLEDSVAHSSSSDPRSSFEEIQEPQSCFPRQGALLYHNVGAAEVVAAENVPAGTSAWSQPMDPWSSSASSAEPSLWQPSRPSSWKGASESGSAWTSQPIGFWSSQSTSGNQWMPSQQLTEPGPSCSFWQKPSQVSSFMVNESSSSGCKTSNELPPSNKLNNKEKELIEALLYTFNLTNYTFGDVYTNFFAKDGKIVSLLHDNVDREKYLQKVKASIIKKYYETKKEARELYDLDEFPFKLNCEEKQGKTVVANISSGALSNLKILFSQKFGKNVDAIDISAVKKVEKREKDEWVDRQLLNKDSLEEACQDCFPDEEAMKIIPIAFEEGEYVLDRSRDTCEVKLLLREQLRRFRNTSVAGKGESGDKPLTKEEKELFKALLYWFNLNNYTFEYTHTNFTVKNGEIATFTDNGFNVKEYLQELRDSTIKDYCVTEEEAYDLNEFPFKFLSNCKKNQGTTVVANISSGVLLNLKKLFIQEYKKKVEIKDIDINIVEEDVKSKKDLWVNSQVQKLGYALAKQLQPVIPMKAH</sequence>
<feature type="region of interest" description="Disordered" evidence="2">
    <location>
        <begin position="327"/>
        <end position="358"/>
    </location>
</feature>
<feature type="compositionally biased region" description="Polar residues" evidence="2">
    <location>
        <begin position="397"/>
        <end position="409"/>
    </location>
</feature>
<comment type="caution">
    <text evidence="3">The sequence shown here is derived from an EMBL/GenBank/DDBJ whole genome shotgun (WGS) entry which is preliminary data.</text>
</comment>
<protein>
    <submittedName>
        <fullName evidence="3">Uncharacterized protein</fullName>
    </submittedName>
</protein>
<dbReference type="Proteomes" id="UP000887116">
    <property type="component" value="Unassembled WGS sequence"/>
</dbReference>
<feature type="compositionally biased region" description="Low complexity" evidence="2">
    <location>
        <begin position="513"/>
        <end position="529"/>
    </location>
</feature>
<evidence type="ECO:0000313" key="3">
    <source>
        <dbReference type="EMBL" id="GFR24789.1"/>
    </source>
</evidence>
<feature type="region of interest" description="Disordered" evidence="2">
    <location>
        <begin position="468"/>
        <end position="531"/>
    </location>
</feature>
<feature type="compositionally biased region" description="Basic and acidic residues" evidence="2">
    <location>
        <begin position="327"/>
        <end position="343"/>
    </location>
</feature>
<feature type="region of interest" description="Disordered" evidence="2">
    <location>
        <begin position="981"/>
        <end position="1051"/>
    </location>
</feature>
<feature type="compositionally biased region" description="Polar residues" evidence="2">
    <location>
        <begin position="901"/>
        <end position="910"/>
    </location>
</feature>
<accession>A0A8X6LYK9</accession>
<feature type="compositionally biased region" description="Basic and acidic residues" evidence="2">
    <location>
        <begin position="411"/>
        <end position="423"/>
    </location>
</feature>
<feature type="coiled-coil region" evidence="1">
    <location>
        <begin position="235"/>
        <end position="265"/>
    </location>
</feature>
<feature type="compositionally biased region" description="Polar residues" evidence="2">
    <location>
        <begin position="1016"/>
        <end position="1046"/>
    </location>
</feature>
<name>A0A8X6LYK9_TRICU</name>
<proteinExistence type="predicted"/>
<evidence type="ECO:0000256" key="2">
    <source>
        <dbReference type="SAM" id="MobiDB-lite"/>
    </source>
</evidence>
<dbReference type="OrthoDB" id="8342811at2759"/>
<feature type="region of interest" description="Disordered" evidence="2">
    <location>
        <begin position="888"/>
        <end position="951"/>
    </location>
</feature>
<organism evidence="3 4">
    <name type="scientific">Trichonephila clavata</name>
    <name type="common">Joro spider</name>
    <name type="synonym">Nephila clavata</name>
    <dbReference type="NCBI Taxonomy" id="2740835"/>
    <lineage>
        <taxon>Eukaryota</taxon>
        <taxon>Metazoa</taxon>
        <taxon>Ecdysozoa</taxon>
        <taxon>Arthropoda</taxon>
        <taxon>Chelicerata</taxon>
        <taxon>Arachnida</taxon>
        <taxon>Araneae</taxon>
        <taxon>Araneomorphae</taxon>
        <taxon>Entelegynae</taxon>
        <taxon>Araneoidea</taxon>
        <taxon>Nephilidae</taxon>
        <taxon>Trichonephila</taxon>
    </lineage>
</organism>
<dbReference type="EMBL" id="BMAO01018616">
    <property type="protein sequence ID" value="GFR24789.1"/>
    <property type="molecule type" value="Genomic_DNA"/>
</dbReference>
<reference evidence="3" key="1">
    <citation type="submission" date="2020-07" db="EMBL/GenBank/DDBJ databases">
        <title>Multicomponent nature underlies the extraordinary mechanical properties of spider dragline silk.</title>
        <authorList>
            <person name="Kono N."/>
            <person name="Nakamura H."/>
            <person name="Mori M."/>
            <person name="Yoshida Y."/>
            <person name="Ohtoshi R."/>
            <person name="Malay A.D."/>
            <person name="Moran D.A.P."/>
            <person name="Tomita M."/>
            <person name="Numata K."/>
            <person name="Arakawa K."/>
        </authorList>
    </citation>
    <scope>NUCLEOTIDE SEQUENCE</scope>
</reference>
<feature type="region of interest" description="Disordered" evidence="2">
    <location>
        <begin position="370"/>
        <end position="423"/>
    </location>
</feature>